<proteinExistence type="predicted"/>
<keyword evidence="4" id="KW-0408">Iron</keyword>
<evidence type="ECO:0000256" key="4">
    <source>
        <dbReference type="ARBA" id="ARBA00023004"/>
    </source>
</evidence>
<dbReference type="InterPro" id="IPR017941">
    <property type="entry name" value="Rieske_2Fe-2S"/>
</dbReference>
<accession>A0ABU6JT49</accession>
<evidence type="ECO:0000256" key="3">
    <source>
        <dbReference type="ARBA" id="ARBA00023002"/>
    </source>
</evidence>
<evidence type="ECO:0000313" key="8">
    <source>
        <dbReference type="Proteomes" id="UP001309705"/>
    </source>
</evidence>
<gene>
    <name evidence="7" type="ORF">VSX58_14130</name>
</gene>
<evidence type="ECO:0000313" key="7">
    <source>
        <dbReference type="EMBL" id="MEC5343730.1"/>
    </source>
</evidence>
<sequence length="197" mass="22514">MSSFIALDTLAQNVVKDIPQLPIGVYCDPAIYAEEQELIFRRSSLYIGHEQMVPNVGDWYALPHDNHSRVLVRNENEVALISNVCRHRQALMLGDFNVNAPQHDIHRGNLCATGNRIMCPLHAWTYDIHGQIIGAPKFRDKPCRSLQRFPIFNVSGFLFEGARDPNHDIGALLLRPEINFSDYVLDHVELHNCKCNW</sequence>
<comment type="caution">
    <text evidence="7">The sequence shown here is derived from an EMBL/GenBank/DDBJ whole genome shotgun (WGS) entry which is preliminary data.</text>
</comment>
<dbReference type="Gene3D" id="2.102.10.10">
    <property type="entry name" value="Rieske [2Fe-2S] iron-sulphur domain"/>
    <property type="match status" value="1"/>
</dbReference>
<dbReference type="Pfam" id="PF00355">
    <property type="entry name" value="Rieske"/>
    <property type="match status" value="1"/>
</dbReference>
<keyword evidence="8" id="KW-1185">Reference proteome</keyword>
<dbReference type="InterPro" id="IPR036922">
    <property type="entry name" value="Rieske_2Fe-2S_sf"/>
</dbReference>
<keyword evidence="2" id="KW-0479">Metal-binding</keyword>
<evidence type="ECO:0000256" key="5">
    <source>
        <dbReference type="ARBA" id="ARBA00023014"/>
    </source>
</evidence>
<evidence type="ECO:0000256" key="1">
    <source>
        <dbReference type="ARBA" id="ARBA00022714"/>
    </source>
</evidence>
<dbReference type="EMBL" id="JAYWTM010000014">
    <property type="protein sequence ID" value="MEC5343730.1"/>
    <property type="molecule type" value="Genomic_DNA"/>
</dbReference>
<keyword evidence="1" id="KW-0001">2Fe-2S</keyword>
<protein>
    <submittedName>
        <fullName evidence="7">Rieske 2Fe-2S domain-containing protein</fullName>
    </submittedName>
</protein>
<evidence type="ECO:0000259" key="6">
    <source>
        <dbReference type="PROSITE" id="PS51296"/>
    </source>
</evidence>
<dbReference type="PANTHER" id="PTHR43756:SF5">
    <property type="entry name" value="CHOLINE MONOOXYGENASE, CHLOROPLASTIC"/>
    <property type="match status" value="1"/>
</dbReference>
<organism evidence="7 8">
    <name type="scientific">Brenneria populi</name>
    <dbReference type="NCBI Taxonomy" id="1505588"/>
    <lineage>
        <taxon>Bacteria</taxon>
        <taxon>Pseudomonadati</taxon>
        <taxon>Pseudomonadota</taxon>
        <taxon>Gammaproteobacteria</taxon>
        <taxon>Enterobacterales</taxon>
        <taxon>Pectobacteriaceae</taxon>
        <taxon>Brenneria</taxon>
    </lineage>
</organism>
<dbReference type="SUPFAM" id="SSF50022">
    <property type="entry name" value="ISP domain"/>
    <property type="match status" value="1"/>
</dbReference>
<name>A0ABU6JT49_9GAMM</name>
<keyword evidence="3" id="KW-0560">Oxidoreductase</keyword>
<evidence type="ECO:0000256" key="2">
    <source>
        <dbReference type="ARBA" id="ARBA00022723"/>
    </source>
</evidence>
<dbReference type="PANTHER" id="PTHR43756">
    <property type="entry name" value="CHOLINE MONOOXYGENASE, CHLOROPLASTIC"/>
    <property type="match status" value="1"/>
</dbReference>
<dbReference type="PROSITE" id="PS51296">
    <property type="entry name" value="RIESKE"/>
    <property type="match status" value="1"/>
</dbReference>
<dbReference type="Proteomes" id="UP001309705">
    <property type="component" value="Unassembled WGS sequence"/>
</dbReference>
<feature type="non-terminal residue" evidence="7">
    <location>
        <position position="197"/>
    </location>
</feature>
<dbReference type="RefSeq" id="WP_327618654.1">
    <property type="nucleotide sequence ID" value="NZ_JAYWTM010000014.1"/>
</dbReference>
<dbReference type="Gene3D" id="3.90.380.10">
    <property type="entry name" value="Naphthalene 1,2-dioxygenase Alpha Subunit, Chain A, domain 1"/>
    <property type="match status" value="1"/>
</dbReference>
<keyword evidence="5" id="KW-0411">Iron-sulfur</keyword>
<feature type="domain" description="Rieske" evidence="6">
    <location>
        <begin position="45"/>
        <end position="160"/>
    </location>
</feature>
<reference evidence="7 8" key="1">
    <citation type="journal article" date="2017" name="Int. J. Syst. Evol. Microbiol.">
        <title>Brenneria populi subsp. brevivirga subsp. nov. isolated from symptomatic bark of Populus x euramericana canker, and description of Brenneria populi subsp. populi subsp. nov.</title>
        <authorList>
            <person name="Zheng M.H."/>
            <person name="Piao C.G."/>
            <person name="Xue H."/>
            <person name="Guo M.W."/>
            <person name="Li Y."/>
        </authorList>
    </citation>
    <scope>NUCLEOTIDE SEQUENCE [LARGE SCALE GENOMIC DNA]</scope>
    <source>
        <strain evidence="7 8">D9-5</strain>
    </source>
</reference>
<dbReference type="InterPro" id="IPR001663">
    <property type="entry name" value="Rng_hydr_dOase-A"/>
</dbReference>